<dbReference type="GO" id="GO:0032454">
    <property type="term" value="F:histone H3K9 demethylase activity"/>
    <property type="evidence" value="ECO:0007669"/>
    <property type="project" value="InterPro"/>
</dbReference>
<accession>A0AAD8I561</accession>
<dbReference type="InterPro" id="IPR045109">
    <property type="entry name" value="LSDs-like"/>
</dbReference>
<evidence type="ECO:0000256" key="6">
    <source>
        <dbReference type="ARBA" id="ARBA00023242"/>
    </source>
</evidence>
<reference evidence="10" key="2">
    <citation type="submission" date="2023-05" db="EMBL/GenBank/DDBJ databases">
        <authorList>
            <person name="Schelkunov M.I."/>
        </authorList>
    </citation>
    <scope>NUCLEOTIDE SEQUENCE</scope>
    <source>
        <strain evidence="10">Hsosn_3</strain>
        <tissue evidence="10">Leaf</tissue>
    </source>
</reference>
<evidence type="ECO:0000256" key="5">
    <source>
        <dbReference type="ARBA" id="ARBA00023163"/>
    </source>
</evidence>
<dbReference type="GO" id="GO:0008270">
    <property type="term" value="F:zinc ion binding"/>
    <property type="evidence" value="ECO:0007669"/>
    <property type="project" value="UniProtKB-KW"/>
</dbReference>
<dbReference type="GO" id="GO:0006357">
    <property type="term" value="P:regulation of transcription by RNA polymerase II"/>
    <property type="evidence" value="ECO:0007669"/>
    <property type="project" value="TreeGrafter"/>
</dbReference>
<evidence type="ECO:0000256" key="4">
    <source>
        <dbReference type="ARBA" id="ARBA00023015"/>
    </source>
</evidence>
<evidence type="ECO:0000259" key="9">
    <source>
        <dbReference type="PROSITE" id="PS50089"/>
    </source>
</evidence>
<dbReference type="PROSITE" id="PS50089">
    <property type="entry name" value="ZF_RING_2"/>
    <property type="match status" value="1"/>
</dbReference>
<dbReference type="GO" id="GO:0031490">
    <property type="term" value="F:chromatin DNA binding"/>
    <property type="evidence" value="ECO:0007669"/>
    <property type="project" value="TreeGrafter"/>
</dbReference>
<feature type="compositionally biased region" description="Basic residues" evidence="8">
    <location>
        <begin position="173"/>
        <end position="183"/>
    </location>
</feature>
<evidence type="ECO:0000256" key="3">
    <source>
        <dbReference type="ARBA" id="ARBA00022723"/>
    </source>
</evidence>
<dbReference type="GO" id="GO:0003712">
    <property type="term" value="F:transcription coregulator activity"/>
    <property type="evidence" value="ECO:0007669"/>
    <property type="project" value="TreeGrafter"/>
</dbReference>
<feature type="region of interest" description="Disordered" evidence="8">
    <location>
        <begin position="267"/>
        <end position="292"/>
    </location>
</feature>
<keyword evidence="6" id="KW-0539">Nucleus</keyword>
<evidence type="ECO:0000313" key="11">
    <source>
        <dbReference type="Proteomes" id="UP001237642"/>
    </source>
</evidence>
<dbReference type="Proteomes" id="UP001237642">
    <property type="component" value="Unassembled WGS sequence"/>
</dbReference>
<feature type="region of interest" description="Disordered" evidence="8">
    <location>
        <begin position="125"/>
        <end position="148"/>
    </location>
</feature>
<feature type="compositionally biased region" description="Basic and acidic residues" evidence="8">
    <location>
        <begin position="399"/>
        <end position="409"/>
    </location>
</feature>
<keyword evidence="7" id="KW-0862">Zinc</keyword>
<evidence type="ECO:0000256" key="8">
    <source>
        <dbReference type="SAM" id="MobiDB-lite"/>
    </source>
</evidence>
<dbReference type="InterPro" id="IPR001841">
    <property type="entry name" value="Znf_RING"/>
</dbReference>
<gene>
    <name evidence="10" type="ORF">POM88_026040</name>
</gene>
<evidence type="ECO:0000256" key="1">
    <source>
        <dbReference type="ARBA" id="ARBA00004123"/>
    </source>
</evidence>
<reference evidence="10" key="1">
    <citation type="submission" date="2023-02" db="EMBL/GenBank/DDBJ databases">
        <title>Genome of toxic invasive species Heracleum sosnowskyi carries increased number of genes despite the absence of recent whole-genome duplications.</title>
        <authorList>
            <person name="Schelkunov M."/>
            <person name="Shtratnikova V."/>
            <person name="Makarenko M."/>
            <person name="Klepikova A."/>
            <person name="Omelchenko D."/>
            <person name="Novikova G."/>
            <person name="Obukhova E."/>
            <person name="Bogdanov V."/>
            <person name="Penin A."/>
            <person name="Logacheva M."/>
        </authorList>
    </citation>
    <scope>NUCLEOTIDE SEQUENCE</scope>
    <source>
        <strain evidence="10">Hsosn_3</strain>
        <tissue evidence="10">Leaf</tissue>
    </source>
</reference>
<dbReference type="GO" id="GO:0000785">
    <property type="term" value="C:chromatin"/>
    <property type="evidence" value="ECO:0007669"/>
    <property type="project" value="TreeGrafter"/>
</dbReference>
<dbReference type="PANTHER" id="PTHR12549">
    <property type="entry name" value="JMJC DOMAIN-CONTAINING HISTONE DEMETHYLATION PROTEIN"/>
    <property type="match status" value="1"/>
</dbReference>
<keyword evidence="11" id="KW-1185">Reference proteome</keyword>
<dbReference type="EMBL" id="JAUIZM010000006">
    <property type="protein sequence ID" value="KAK1379296.1"/>
    <property type="molecule type" value="Genomic_DNA"/>
</dbReference>
<evidence type="ECO:0000256" key="2">
    <source>
        <dbReference type="ARBA" id="ARBA00006801"/>
    </source>
</evidence>
<proteinExistence type="inferred from homology"/>
<keyword evidence="4" id="KW-0805">Transcription regulation</keyword>
<dbReference type="AlphaFoldDB" id="A0AAD8I561"/>
<comment type="similarity">
    <text evidence="2">Belongs to the JARID1 histone demethylase family.</text>
</comment>
<dbReference type="PANTHER" id="PTHR12549:SF11">
    <property type="entry name" value="LYSINE-SPECIFIC DEMETHYLASE JMJ25"/>
    <property type="match status" value="1"/>
</dbReference>
<comment type="caution">
    <text evidence="10">The sequence shown here is derived from an EMBL/GenBank/DDBJ whole genome shotgun (WGS) entry which is preliminary data.</text>
</comment>
<organism evidence="10 11">
    <name type="scientific">Heracleum sosnowskyi</name>
    <dbReference type="NCBI Taxonomy" id="360622"/>
    <lineage>
        <taxon>Eukaryota</taxon>
        <taxon>Viridiplantae</taxon>
        <taxon>Streptophyta</taxon>
        <taxon>Embryophyta</taxon>
        <taxon>Tracheophyta</taxon>
        <taxon>Spermatophyta</taxon>
        <taxon>Magnoliopsida</taxon>
        <taxon>eudicotyledons</taxon>
        <taxon>Gunneridae</taxon>
        <taxon>Pentapetalae</taxon>
        <taxon>asterids</taxon>
        <taxon>campanulids</taxon>
        <taxon>Apiales</taxon>
        <taxon>Apiaceae</taxon>
        <taxon>Apioideae</taxon>
        <taxon>apioid superclade</taxon>
        <taxon>Tordylieae</taxon>
        <taxon>Tordyliinae</taxon>
        <taxon>Heracleum</taxon>
    </lineage>
</organism>
<feature type="region of interest" description="Disordered" evidence="8">
    <location>
        <begin position="350"/>
        <end position="409"/>
    </location>
</feature>
<dbReference type="Pfam" id="PF10497">
    <property type="entry name" value="zf-4CXXC_R1"/>
    <property type="match status" value="1"/>
</dbReference>
<feature type="compositionally biased region" description="Basic residues" evidence="8">
    <location>
        <begin position="135"/>
        <end position="145"/>
    </location>
</feature>
<evidence type="ECO:0000256" key="7">
    <source>
        <dbReference type="PROSITE-ProRule" id="PRU00175"/>
    </source>
</evidence>
<feature type="domain" description="RING-type" evidence="9">
    <location>
        <begin position="438"/>
        <end position="485"/>
    </location>
</feature>
<keyword evidence="3" id="KW-0479">Metal-binding</keyword>
<dbReference type="InterPro" id="IPR018866">
    <property type="entry name" value="Znf-4CXXC_R1"/>
</dbReference>
<feature type="compositionally biased region" description="Basic and acidic residues" evidence="8">
    <location>
        <begin position="383"/>
        <end position="392"/>
    </location>
</feature>
<name>A0AAD8I561_9APIA</name>
<keyword evidence="5" id="KW-0804">Transcription</keyword>
<dbReference type="GO" id="GO:0000118">
    <property type="term" value="C:histone deacetylase complex"/>
    <property type="evidence" value="ECO:0007669"/>
    <property type="project" value="TreeGrafter"/>
</dbReference>
<comment type="subcellular location">
    <subcellularLocation>
        <location evidence="1">Nucleus</location>
    </subcellularLocation>
</comment>
<evidence type="ECO:0000313" key="10">
    <source>
        <dbReference type="EMBL" id="KAK1379296.1"/>
    </source>
</evidence>
<sequence>MASTNIQEQDGVSVEKDLNDSVVHHGLNDSVIGQGVSFSDDLVEKHVNFDLGFFQADNIQQQHGGVNVFEENYSLVPVSSDMHVDVAQGVNDLGFFQLMEEDNIQQGQDQDVNVVVNQGVGVKLQQQVDDDSNKTKRGRPRKKQMGAKDFNCQGLVSVSLSLECESKIQGGDKKRKRGRKKRNYNNFDDQSEVVAMGVEGENTTDYENVNPDGEVLKTEGDCAPTPGGSKMQGEDCEEKNTVRRSTRKLTYQAFKPWWDEMQAGDELDKRRKRKPKLSNEACNPGGKEIQEEDDKSLKCEVVSASINCKSDDINVNYNDVVVETQGDFAQLLTPGGSNMQGEDCEVKKMKDEMHEEDEEVKIPKRRGRKPKLSNELLSPGGDDMQRDDEVKIGKQRGPKPRESKNDRDVVENNGVGRVECLGMDSPGGNRVVSERNTCHQCKRNDKGRVVKCTKCQKKRYCLPCMTTWYPKMTEEDFLKECPVCQVNCNCKSCLRLEIPVADKKRFILDFSKDEKIRNAKYILPMLLPFVRQFKEEQLMEKHIEANIKAGVPISEIKVQKVDCEAKERMFCNNCKSSIADFHRSCPSCQYDLCLICCREIRNGCLQGAAVDLKPEDLKHFQSHWRKGEGP</sequence>
<protein>
    <recommendedName>
        <fullName evidence="9">RING-type domain-containing protein</fullName>
    </recommendedName>
</protein>
<keyword evidence="7" id="KW-0863">Zinc-finger</keyword>
<feature type="region of interest" description="Disordered" evidence="8">
    <location>
        <begin position="168"/>
        <end position="187"/>
    </location>
</feature>